<dbReference type="InterPro" id="IPR006026">
    <property type="entry name" value="Peptidase_Metallo"/>
</dbReference>
<keyword evidence="9" id="KW-0732">Signal</keyword>
<dbReference type="InterPro" id="IPR024079">
    <property type="entry name" value="MetalloPept_cat_dom_sf"/>
</dbReference>
<dbReference type="Pfam" id="PF01400">
    <property type="entry name" value="Astacin"/>
    <property type="match status" value="1"/>
</dbReference>
<dbReference type="CDD" id="cd04280">
    <property type="entry name" value="ZnMc_astacin_like"/>
    <property type="match status" value="1"/>
</dbReference>
<proteinExistence type="predicted"/>
<evidence type="ECO:0000259" key="11">
    <source>
        <dbReference type="PROSITE" id="PS51864"/>
    </source>
</evidence>
<keyword evidence="1 8" id="KW-0645">Protease</keyword>
<dbReference type="GO" id="GO:0008270">
    <property type="term" value="F:zinc ion binding"/>
    <property type="evidence" value="ECO:0007669"/>
    <property type="project" value="UniProtKB-UniRule"/>
</dbReference>
<keyword evidence="4 8" id="KW-0862">Zinc</keyword>
<evidence type="ECO:0000256" key="4">
    <source>
        <dbReference type="ARBA" id="ARBA00022833"/>
    </source>
</evidence>
<dbReference type="PRINTS" id="PR00480">
    <property type="entry name" value="ASTACIN"/>
</dbReference>
<feature type="domain" description="Peptidase M12A" evidence="11">
    <location>
        <begin position="103"/>
        <end position="303"/>
    </location>
</feature>
<protein>
    <recommendedName>
        <fullName evidence="9">Metalloendopeptidase</fullName>
        <ecNumber evidence="9">3.4.24.-</ecNumber>
    </recommendedName>
</protein>
<dbReference type="GO" id="GO:0006508">
    <property type="term" value="P:proteolysis"/>
    <property type="evidence" value="ECO:0007669"/>
    <property type="project" value="UniProtKB-KW"/>
</dbReference>
<feature type="binding site" evidence="8">
    <location>
        <position position="208"/>
    </location>
    <ligand>
        <name>Zn(2+)</name>
        <dbReference type="ChEBI" id="CHEBI:29105"/>
        <note>catalytic</note>
    </ligand>
</feature>
<keyword evidence="5 8" id="KW-0482">Metalloprotease</keyword>
<gene>
    <name evidence="13" type="primary">LOC111138171</name>
</gene>
<dbReference type="InterPro" id="IPR001506">
    <property type="entry name" value="Peptidase_M12A"/>
</dbReference>
<dbReference type="GeneID" id="111138171"/>
<dbReference type="Gene3D" id="2.60.120.290">
    <property type="entry name" value="Spermadhesin, CUB domain"/>
    <property type="match status" value="1"/>
</dbReference>
<evidence type="ECO:0000256" key="5">
    <source>
        <dbReference type="ARBA" id="ARBA00023049"/>
    </source>
</evidence>
<dbReference type="SUPFAM" id="SSF49854">
    <property type="entry name" value="Spermadhesin, CUB domain"/>
    <property type="match status" value="1"/>
</dbReference>
<evidence type="ECO:0000256" key="6">
    <source>
        <dbReference type="ARBA" id="ARBA00023157"/>
    </source>
</evidence>
<dbReference type="PROSITE" id="PS00022">
    <property type="entry name" value="EGF_1"/>
    <property type="match status" value="1"/>
</dbReference>
<dbReference type="GO" id="GO:0004222">
    <property type="term" value="F:metalloendopeptidase activity"/>
    <property type="evidence" value="ECO:0007669"/>
    <property type="project" value="UniProtKB-UniRule"/>
</dbReference>
<keyword evidence="12" id="KW-1185">Reference proteome</keyword>
<dbReference type="InterPro" id="IPR035914">
    <property type="entry name" value="Sperma_CUB_dom_sf"/>
</dbReference>
<evidence type="ECO:0000256" key="7">
    <source>
        <dbReference type="PROSITE-ProRule" id="PRU00059"/>
    </source>
</evidence>
<dbReference type="InterPro" id="IPR034035">
    <property type="entry name" value="Astacin-like_dom"/>
</dbReference>
<evidence type="ECO:0000256" key="3">
    <source>
        <dbReference type="ARBA" id="ARBA00022801"/>
    </source>
</evidence>
<evidence type="ECO:0000259" key="10">
    <source>
        <dbReference type="PROSITE" id="PS01180"/>
    </source>
</evidence>
<dbReference type="PROSITE" id="PS01186">
    <property type="entry name" value="EGF_2"/>
    <property type="match status" value="1"/>
</dbReference>
<evidence type="ECO:0000256" key="8">
    <source>
        <dbReference type="PROSITE-ProRule" id="PRU01211"/>
    </source>
</evidence>
<dbReference type="Gene3D" id="3.40.390.10">
    <property type="entry name" value="Collagenase (Catalytic Domain)"/>
    <property type="match status" value="1"/>
</dbReference>
<reference evidence="13" key="1">
    <citation type="submission" date="2025-08" db="UniProtKB">
        <authorList>
            <consortium name="RefSeq"/>
        </authorList>
    </citation>
    <scope>IDENTIFICATION</scope>
    <source>
        <tissue evidence="13">Whole sample</tissue>
    </source>
</reference>
<evidence type="ECO:0000313" key="13">
    <source>
        <dbReference type="RefSeq" id="XP_022345727.1"/>
    </source>
</evidence>
<comment type="caution">
    <text evidence="7">Lacks conserved residue(s) required for the propagation of feature annotation.</text>
</comment>
<feature type="chain" id="PRO_5034597096" description="Metalloendopeptidase" evidence="9">
    <location>
        <begin position="19"/>
        <end position="459"/>
    </location>
</feature>
<evidence type="ECO:0000313" key="12">
    <source>
        <dbReference type="Proteomes" id="UP000694844"/>
    </source>
</evidence>
<dbReference type="OrthoDB" id="291007at2759"/>
<sequence>MALLSVMVAIASLHLVYGAPVIGAPIGIHNFFNIYVGMSPPRYVVNNLLPNQPKPQIVRQQPDDERNPKPWTFESDMTLTADQMRAIKMDILRRRTGVPIRTRKIVADGRYYWPNGVIPYETGSLEFTVANNLNDAINMWERRTCIKFVARNRRNQNQYKDYVRIQQTIDGCESQVGRVGGQQVVNVSNGCGAGSIAHELGHTFGFVHEQSRSDRDQHILIVDGNIIPGKENNFEKYSNKKVYTYNLTYDIGSLMHYSDKAFSRDGESKTIVARDTFVQSWMGQRAEPSFLDVKLANEAYQCNRKCRTNFVCQNGGYIGPDCNCICPYGVSGFTCDEVKSSTPNCGGILRGENGTILSPNYPNDYYSNAECHWLIEGTFDFLKLTFRDFQSEDEYDNLDIRVYGPERVGQMISGSNFGDKVIYFSSNKLLLHFTSDANTNFRGFRIDYCSIHSIDIDSQ</sequence>
<keyword evidence="6" id="KW-1015">Disulfide bond</keyword>
<dbReference type="AlphaFoldDB" id="A0A8B8F0L8"/>
<feature type="active site" evidence="8">
    <location>
        <position position="199"/>
    </location>
</feature>
<dbReference type="InterPro" id="IPR000859">
    <property type="entry name" value="CUB_dom"/>
</dbReference>
<dbReference type="KEGG" id="cvn:111138171"/>
<dbReference type="PROSITE" id="PS51864">
    <property type="entry name" value="ASTACIN"/>
    <property type="match status" value="1"/>
</dbReference>
<dbReference type="PANTHER" id="PTHR10127:SF780">
    <property type="entry name" value="METALLOENDOPEPTIDASE"/>
    <property type="match status" value="1"/>
</dbReference>
<comment type="cofactor">
    <cofactor evidence="8 9">
        <name>Zn(2+)</name>
        <dbReference type="ChEBI" id="CHEBI:29105"/>
    </cofactor>
    <text evidence="8 9">Binds 1 zinc ion per subunit.</text>
</comment>
<dbReference type="SUPFAM" id="SSF55486">
    <property type="entry name" value="Metalloproteases ('zincins'), catalytic domain"/>
    <property type="match status" value="1"/>
</dbReference>
<evidence type="ECO:0000256" key="9">
    <source>
        <dbReference type="RuleBase" id="RU361183"/>
    </source>
</evidence>
<dbReference type="EC" id="3.4.24.-" evidence="9"/>
<dbReference type="Pfam" id="PF00431">
    <property type="entry name" value="CUB"/>
    <property type="match status" value="1"/>
</dbReference>
<feature type="binding site" evidence="8">
    <location>
        <position position="202"/>
    </location>
    <ligand>
        <name>Zn(2+)</name>
        <dbReference type="ChEBI" id="CHEBI:29105"/>
        <note>catalytic</note>
    </ligand>
</feature>
<dbReference type="CDD" id="cd00041">
    <property type="entry name" value="CUB"/>
    <property type="match status" value="1"/>
</dbReference>
<evidence type="ECO:0000256" key="1">
    <source>
        <dbReference type="ARBA" id="ARBA00022670"/>
    </source>
</evidence>
<dbReference type="PROSITE" id="PS01180">
    <property type="entry name" value="CUB"/>
    <property type="match status" value="1"/>
</dbReference>
<dbReference type="SMART" id="SM00042">
    <property type="entry name" value="CUB"/>
    <property type="match status" value="1"/>
</dbReference>
<dbReference type="InterPro" id="IPR000742">
    <property type="entry name" value="EGF"/>
</dbReference>
<accession>A0A8B8F0L8</accession>
<dbReference type="Proteomes" id="UP000694844">
    <property type="component" value="Chromosome 5"/>
</dbReference>
<evidence type="ECO:0000256" key="2">
    <source>
        <dbReference type="ARBA" id="ARBA00022723"/>
    </source>
</evidence>
<feature type="binding site" evidence="8">
    <location>
        <position position="198"/>
    </location>
    <ligand>
        <name>Zn(2+)</name>
        <dbReference type="ChEBI" id="CHEBI:29105"/>
        <note>catalytic</note>
    </ligand>
</feature>
<dbReference type="RefSeq" id="XP_022345727.1">
    <property type="nucleotide sequence ID" value="XM_022490019.1"/>
</dbReference>
<feature type="domain" description="CUB" evidence="10">
    <location>
        <begin position="345"/>
        <end position="451"/>
    </location>
</feature>
<dbReference type="PANTHER" id="PTHR10127">
    <property type="entry name" value="DISCOIDIN, CUB, EGF, LAMININ , AND ZINC METALLOPROTEASE DOMAIN CONTAINING"/>
    <property type="match status" value="1"/>
</dbReference>
<name>A0A8B8F0L8_CRAVI</name>
<keyword evidence="3 8" id="KW-0378">Hydrolase</keyword>
<keyword evidence="2 8" id="KW-0479">Metal-binding</keyword>
<feature type="signal peptide" evidence="9">
    <location>
        <begin position="1"/>
        <end position="18"/>
    </location>
</feature>
<dbReference type="SMART" id="SM00235">
    <property type="entry name" value="ZnMc"/>
    <property type="match status" value="1"/>
</dbReference>
<organism evidence="12 13">
    <name type="scientific">Crassostrea virginica</name>
    <name type="common">Eastern oyster</name>
    <dbReference type="NCBI Taxonomy" id="6565"/>
    <lineage>
        <taxon>Eukaryota</taxon>
        <taxon>Metazoa</taxon>
        <taxon>Spiralia</taxon>
        <taxon>Lophotrochozoa</taxon>
        <taxon>Mollusca</taxon>
        <taxon>Bivalvia</taxon>
        <taxon>Autobranchia</taxon>
        <taxon>Pteriomorphia</taxon>
        <taxon>Ostreida</taxon>
        <taxon>Ostreoidea</taxon>
        <taxon>Ostreidae</taxon>
        <taxon>Crassostrea</taxon>
    </lineage>
</organism>